<name>A0A8H5CHB5_9AGAR</name>
<proteinExistence type="predicted"/>
<dbReference type="Proteomes" id="UP000559256">
    <property type="component" value="Unassembled WGS sequence"/>
</dbReference>
<accession>A0A8H5CHB5</accession>
<dbReference type="AlphaFoldDB" id="A0A8H5CHB5"/>
<reference evidence="1 2" key="1">
    <citation type="journal article" date="2020" name="ISME J.">
        <title>Uncovering the hidden diversity of litter-decomposition mechanisms in mushroom-forming fungi.</title>
        <authorList>
            <person name="Floudas D."/>
            <person name="Bentzer J."/>
            <person name="Ahren D."/>
            <person name="Johansson T."/>
            <person name="Persson P."/>
            <person name="Tunlid A."/>
        </authorList>
    </citation>
    <scope>NUCLEOTIDE SEQUENCE [LARGE SCALE GENOMIC DNA]</scope>
    <source>
        <strain evidence="1 2">CBS 291.85</strain>
    </source>
</reference>
<keyword evidence="2" id="KW-1185">Reference proteome</keyword>
<evidence type="ECO:0000313" key="2">
    <source>
        <dbReference type="Proteomes" id="UP000559256"/>
    </source>
</evidence>
<comment type="caution">
    <text evidence="1">The sequence shown here is derived from an EMBL/GenBank/DDBJ whole genome shotgun (WGS) entry which is preliminary data.</text>
</comment>
<sequence>MTPHSQNVMDTVSNSSIFARDVPLPFDRHPSAANKIIYLFHGTQSLEAAQGIYGTNLRLSTVPGEFNTGVDNQIVHGRGGAAYLTDSLVNAAQFACYGKRGLRVANVHVIHNTGGHVLRFDEHYGNAQGNWRFYWEKFMTNNLKRNWAKVWTQDKHYYESVQHIYANFPIIEGPMLVAPGK</sequence>
<dbReference type="EMBL" id="JAACJM010000169">
    <property type="protein sequence ID" value="KAF5341274.1"/>
    <property type="molecule type" value="Genomic_DNA"/>
</dbReference>
<evidence type="ECO:0000313" key="1">
    <source>
        <dbReference type="EMBL" id="KAF5341274.1"/>
    </source>
</evidence>
<organism evidence="1 2">
    <name type="scientific">Tetrapyrgos nigripes</name>
    <dbReference type="NCBI Taxonomy" id="182062"/>
    <lineage>
        <taxon>Eukaryota</taxon>
        <taxon>Fungi</taxon>
        <taxon>Dikarya</taxon>
        <taxon>Basidiomycota</taxon>
        <taxon>Agaricomycotina</taxon>
        <taxon>Agaricomycetes</taxon>
        <taxon>Agaricomycetidae</taxon>
        <taxon>Agaricales</taxon>
        <taxon>Marasmiineae</taxon>
        <taxon>Marasmiaceae</taxon>
        <taxon>Tetrapyrgos</taxon>
    </lineage>
</organism>
<protein>
    <submittedName>
        <fullName evidence="1">Uncharacterized protein</fullName>
    </submittedName>
</protein>
<gene>
    <name evidence="1" type="ORF">D9758_017636</name>
</gene>
<dbReference type="OrthoDB" id="3059243at2759"/>